<keyword evidence="5" id="KW-1185">Reference proteome</keyword>
<dbReference type="SUPFAM" id="SSF49452">
    <property type="entry name" value="Starch-binding domain-like"/>
    <property type="match status" value="1"/>
</dbReference>
<dbReference type="Proteomes" id="UP001205603">
    <property type="component" value="Unassembled WGS sequence"/>
</dbReference>
<evidence type="ECO:0000256" key="3">
    <source>
        <dbReference type="ARBA" id="ARBA00023237"/>
    </source>
</evidence>
<dbReference type="Gene3D" id="2.60.40.1120">
    <property type="entry name" value="Carboxypeptidase-like, regulatory domain"/>
    <property type="match status" value="1"/>
</dbReference>
<protein>
    <submittedName>
        <fullName evidence="4">TonB-dependent receptor</fullName>
    </submittedName>
</protein>
<evidence type="ECO:0000256" key="1">
    <source>
        <dbReference type="ARBA" id="ARBA00004442"/>
    </source>
</evidence>
<organism evidence="4 5">
    <name type="scientific">Coprobacter tertius</name>
    <dbReference type="NCBI Taxonomy" id="2944915"/>
    <lineage>
        <taxon>Bacteria</taxon>
        <taxon>Pseudomonadati</taxon>
        <taxon>Bacteroidota</taxon>
        <taxon>Bacteroidia</taxon>
        <taxon>Bacteroidales</taxon>
        <taxon>Barnesiellaceae</taxon>
        <taxon>Coprobacter</taxon>
    </lineage>
</organism>
<reference evidence="4 5" key="1">
    <citation type="submission" date="2022-07" db="EMBL/GenBank/DDBJ databases">
        <title>Fecal culturing of patients with breast cancer.</title>
        <authorList>
            <person name="Teng N.M.Y."/>
            <person name="Kiu R."/>
            <person name="Evans R."/>
            <person name="Baker D.J."/>
            <person name="Zenner C."/>
            <person name="Robinson S.D."/>
            <person name="Hall L.J."/>
        </authorList>
    </citation>
    <scope>NUCLEOTIDE SEQUENCE [LARGE SCALE GENOMIC DNA]</scope>
    <source>
        <strain evidence="4 5">LH1063</strain>
    </source>
</reference>
<dbReference type="InterPro" id="IPR036942">
    <property type="entry name" value="Beta-barrel_TonB_sf"/>
</dbReference>
<dbReference type="InterPro" id="IPR013784">
    <property type="entry name" value="Carb-bd-like_fold"/>
</dbReference>
<comment type="subcellular location">
    <subcellularLocation>
        <location evidence="1">Cell outer membrane</location>
    </subcellularLocation>
</comment>
<dbReference type="Pfam" id="PF13620">
    <property type="entry name" value="CarboxypepD_reg"/>
    <property type="match status" value="1"/>
</dbReference>
<gene>
    <name evidence="4" type="ORF">NMU02_11220</name>
</gene>
<dbReference type="RefSeq" id="WP_255028005.1">
    <property type="nucleotide sequence ID" value="NZ_JANDHW010000012.1"/>
</dbReference>
<keyword evidence="2" id="KW-0472">Membrane</keyword>
<name>A0ABT1MJ66_9BACT</name>
<keyword evidence="4" id="KW-0675">Receptor</keyword>
<keyword evidence="3" id="KW-0998">Cell outer membrane</keyword>
<evidence type="ECO:0000313" key="5">
    <source>
        <dbReference type="Proteomes" id="UP001205603"/>
    </source>
</evidence>
<evidence type="ECO:0000313" key="4">
    <source>
        <dbReference type="EMBL" id="MCP9612662.1"/>
    </source>
</evidence>
<accession>A0ABT1MJ66</accession>
<evidence type="ECO:0000256" key="2">
    <source>
        <dbReference type="ARBA" id="ARBA00023136"/>
    </source>
</evidence>
<comment type="caution">
    <text evidence="4">The sequence shown here is derived from an EMBL/GenBank/DDBJ whole genome shotgun (WGS) entry which is preliminary data.</text>
</comment>
<sequence>MSRNLWLFIMFFLSASVFGQGTLRGIVIDLGTSDPIEGANVSLKNKHISVTTSSDGVFIFKNLKSGTSELTITAPGYQTFTEKVIIAKGGEQNLGNIALVKSPVAPGKKTADDVLVFDESALDDDDGASTQSTSYLSGASDDVYLNAAGYTFSPMRFNIRGYNQSDNSTYINGINFNDQERGRFNYSSIGGLNDAFRNKDVINGLEMPAFAYGSIGGATNINTRASAYAAGTKAGVAYTNRSYKVRAMATHSTGLMDNGWAFTASAVFRWANEGIIEGTFYNSWGYFLSAEKVLNERHRISLSTFGAPTKRAQSSAITQEIVDFRSIYYNPYWGYQNGKKRNSRIVHSYDPTAVFNWDFKIDEKSNLKTGVGFHYSTYSNSALAFYNSPDPRPDYYRNMPSFYYASVEGFPGKENWDMINQLTDIWVNNNTDHTQINWNDLYQANYMQNELDRQSGKKSSARYIQERRHNDLMETALNSVYTNQLKRELRLTIGLEAKYTKGMHYKTIDDMLGGQQWIDIDQFSERDFSDNRMIIQNDLNHPDRIVTEGDKFGYDYDMNIVKASIFAANEWNWRLFDLNYALRGTFTTFQRYGNMRNGRAPENSYGAGKSHTYLDPSLKIGTVYKINGRNRLSINALAEMRAPLVYNAYVSPRIKDTPVDGLKQEKVISYDLNYNFTFSRIRGRITAFQTHVFDGVETTGYYHDEFHTFINHTLSGVDKVFRGVEAGVSVKLNNSFSVSLAGTFADYRYTSNANGVMSAESGVNLNLAEPVLPTKPGEIVDLREPVYTKDLKVNNGPQAVGSITLDYFHPKMWFADITLTYFGRNYLDFSPSHFTKSNWDLYVTPEQKAVLGTQEKLKGGCMLDASVGKVIYLNNRKQSLNFNLSLSNILNNRDLVTGGYQQGRISKFVDKGVASINSVTKYPNKYYYAWGFNMFFNVGYKF</sequence>
<dbReference type="Gene3D" id="2.40.170.20">
    <property type="entry name" value="TonB-dependent receptor, beta-barrel domain"/>
    <property type="match status" value="1"/>
</dbReference>
<dbReference type="EMBL" id="JANDHW010000012">
    <property type="protein sequence ID" value="MCP9612662.1"/>
    <property type="molecule type" value="Genomic_DNA"/>
</dbReference>
<dbReference type="SUPFAM" id="SSF56935">
    <property type="entry name" value="Porins"/>
    <property type="match status" value="1"/>
</dbReference>
<proteinExistence type="predicted"/>